<dbReference type="GO" id="GO:0031410">
    <property type="term" value="C:cytoplasmic vesicle"/>
    <property type="evidence" value="ECO:0007669"/>
    <property type="project" value="TreeGrafter"/>
</dbReference>
<feature type="region of interest" description="Disordered" evidence="9">
    <location>
        <begin position="104"/>
        <end position="142"/>
    </location>
</feature>
<dbReference type="InterPro" id="IPR058533">
    <property type="entry name" value="Cation_efflux_TM"/>
</dbReference>
<sequence>MASAFTGPLISTIDSSQQLRSHGRSQSHQRSSQRLARPFTLPRIPSERFDPRSMNYGGRPPDHESGQERGENGIMNHVSFAANGSISAPSHQTHGRLTRLSKREEVAAEDHQPKGNSLSHSYRLPRVEGKAQTSAGRMDPKSRPGSCLRGAFFSSILPLPYILLSCFNPRHTGRSSTITNSTFRESSTSHISNSILISLMLTSCILLPLGTFGKYRRHNSPSYNAKPGLRVAGDTMKASTIGLDVWTILRILRRAVGIAIPYIAALQLGGLAVSVLVLVSISSGLIPRKKEHFNLSHVHGWKNLLAQKTWTLAFSIFLCVAAIHYGSSSGLSATVGVLAVIVFTFFCSPPYLVETPHESSFTSLPPSANSTSAVPVTPWDVAEPPYHLPVKIISSPLIASAEETSLTLLSGALTAAAAGILYLFGELSILTVESIAILLLAAVLTMWSLLAMDTSMFQEALIPLATGLAAAILGNAMTLSKFDTLWQDAILGAMAYMAVQLDATRPQASLDTHPMSSEKHTQRRDRNVSAPTKVLLQSTKRYSLLHGILADKDSRRIFYFMLLNLSFMLVQSTYGVLTGSLGLISDSIHMFFDCFALLVGLCAAVMSKWPPSVKYPYGYGKMDTLAGFGNGIFLMLISIEIIWEAIERLVEGSDVSRTMELLIVSSLGLGVNLVGIMAFEHGHAHGPGGHNHSHGGHSHSHASHAHDHSAHLGLPAPSSAKPEQAHHHGGDNMYGIYLHIMADALGSVAVVISTLCVRYFGWSGFDPLASCAIAILIFASAVPLVFSSGKKLLLSLPSDVEYTLRDVLAGVSTIRGVVGYSAPKFWLDDIGENDSEPEHEHHHHHHPHENSHKNHHHHHHNEHQHACEHSHSDHHHESNDHSHRSEHENQNPTVLGVIHIIASQHADLDDVRARVSDYLQSKNMDIVVQVERDGDTKCWCNGGQKAG</sequence>
<evidence type="ECO:0000256" key="7">
    <source>
        <dbReference type="ARBA" id="ARBA00023136"/>
    </source>
</evidence>
<dbReference type="EMBL" id="JAACFV010000035">
    <property type="protein sequence ID" value="KAF7509929.1"/>
    <property type="molecule type" value="Genomic_DNA"/>
</dbReference>
<dbReference type="GO" id="GO:0005789">
    <property type="term" value="C:endoplasmic reticulum membrane"/>
    <property type="evidence" value="ECO:0007669"/>
    <property type="project" value="UniProtKB-SubCell"/>
</dbReference>
<comment type="similarity">
    <text evidence="2 8">Belongs to the cation diffusion facilitator (CDF) transporter (TC 2.A.4) family. SLC30A subfamily.</text>
</comment>
<comment type="function">
    <text evidence="8">Functions as a zinc transporter.</text>
</comment>
<comment type="caution">
    <text evidence="12">The sequence shown here is derived from an EMBL/GenBank/DDBJ whole genome shotgun (WGS) entry which is preliminary data.</text>
</comment>
<feature type="compositionally biased region" description="Basic residues" evidence="9">
    <location>
        <begin position="841"/>
        <end position="862"/>
    </location>
</feature>
<evidence type="ECO:0000256" key="3">
    <source>
        <dbReference type="ARBA" id="ARBA00022448"/>
    </source>
</evidence>
<keyword evidence="6 8" id="KW-0406">Ion transport</keyword>
<keyword evidence="3 8" id="KW-0813">Transport</keyword>
<evidence type="ECO:0000256" key="9">
    <source>
        <dbReference type="SAM" id="MobiDB-lite"/>
    </source>
</evidence>
<reference evidence="12" key="1">
    <citation type="submission" date="2020-02" db="EMBL/GenBank/DDBJ databases">
        <authorList>
            <person name="Palmer J.M."/>
        </authorList>
    </citation>
    <scope>NUCLEOTIDE SEQUENCE</scope>
    <source>
        <strain evidence="12">EPUS1.4</strain>
        <tissue evidence="12">Thallus</tissue>
    </source>
</reference>
<evidence type="ECO:0000256" key="5">
    <source>
        <dbReference type="ARBA" id="ARBA00022989"/>
    </source>
</evidence>
<feature type="transmembrane region" description="Helical" evidence="10">
    <location>
        <begin position="431"/>
        <end position="450"/>
    </location>
</feature>
<evidence type="ECO:0000256" key="8">
    <source>
        <dbReference type="RuleBase" id="RU369017"/>
    </source>
</evidence>
<dbReference type="PANTHER" id="PTHR45755">
    <property type="match status" value="1"/>
</dbReference>
<dbReference type="GO" id="GO:0005385">
    <property type="term" value="F:zinc ion transmembrane transporter activity"/>
    <property type="evidence" value="ECO:0007669"/>
    <property type="project" value="UniProtKB-UniRule"/>
</dbReference>
<dbReference type="AlphaFoldDB" id="A0A8H7AM65"/>
<dbReference type="Pfam" id="PF01545">
    <property type="entry name" value="Cation_efflux"/>
    <property type="match status" value="1"/>
</dbReference>
<organism evidence="12 13">
    <name type="scientific">Endocarpon pusillum</name>
    <dbReference type="NCBI Taxonomy" id="364733"/>
    <lineage>
        <taxon>Eukaryota</taxon>
        <taxon>Fungi</taxon>
        <taxon>Dikarya</taxon>
        <taxon>Ascomycota</taxon>
        <taxon>Pezizomycotina</taxon>
        <taxon>Eurotiomycetes</taxon>
        <taxon>Chaetothyriomycetidae</taxon>
        <taxon>Verrucariales</taxon>
        <taxon>Verrucariaceae</taxon>
        <taxon>Endocarpon</taxon>
    </lineage>
</organism>
<dbReference type="NCBIfam" id="TIGR01297">
    <property type="entry name" value="CDF"/>
    <property type="match status" value="1"/>
</dbReference>
<dbReference type="Gene3D" id="1.20.1510.10">
    <property type="entry name" value="Cation efflux protein transmembrane domain"/>
    <property type="match status" value="1"/>
</dbReference>
<evidence type="ECO:0000256" key="6">
    <source>
        <dbReference type="ARBA" id="ARBA00023065"/>
    </source>
</evidence>
<feature type="transmembrane region" description="Helical" evidence="10">
    <location>
        <begin position="406"/>
        <end position="424"/>
    </location>
</feature>
<feature type="transmembrane region" description="Helical" evidence="10">
    <location>
        <begin position="305"/>
        <end position="323"/>
    </location>
</feature>
<evidence type="ECO:0000256" key="4">
    <source>
        <dbReference type="ARBA" id="ARBA00022692"/>
    </source>
</evidence>
<feature type="region of interest" description="Disordered" evidence="9">
    <location>
        <begin position="687"/>
        <end position="727"/>
    </location>
</feature>
<keyword evidence="5 10" id="KW-1133">Transmembrane helix</keyword>
<feature type="compositionally biased region" description="Basic residues" evidence="9">
    <location>
        <begin position="691"/>
        <end position="703"/>
    </location>
</feature>
<accession>A0A8H7AM65</accession>
<evidence type="ECO:0000256" key="2">
    <source>
        <dbReference type="ARBA" id="ARBA00008873"/>
    </source>
</evidence>
<feature type="compositionally biased region" description="Basic and acidic residues" evidence="9">
    <location>
        <begin position="104"/>
        <end position="113"/>
    </location>
</feature>
<dbReference type="InterPro" id="IPR027469">
    <property type="entry name" value="Cation_efflux_TMD_sf"/>
</dbReference>
<dbReference type="Proteomes" id="UP000606974">
    <property type="component" value="Unassembled WGS sequence"/>
</dbReference>
<feature type="region of interest" description="Disordered" evidence="9">
    <location>
        <begin position="831"/>
        <end position="889"/>
    </location>
</feature>
<protein>
    <recommendedName>
        <fullName evidence="8">Zinc transporter</fullName>
    </recommendedName>
</protein>
<dbReference type="OrthoDB" id="78669at2759"/>
<feature type="compositionally biased region" description="Basic and acidic residues" evidence="9">
    <location>
        <begin position="863"/>
        <end position="889"/>
    </location>
</feature>
<keyword evidence="13" id="KW-1185">Reference proteome</keyword>
<evidence type="ECO:0000256" key="10">
    <source>
        <dbReference type="SAM" id="Phobius"/>
    </source>
</evidence>
<feature type="transmembrane region" description="Helical" evidence="10">
    <location>
        <begin position="736"/>
        <end position="761"/>
    </location>
</feature>
<keyword evidence="8" id="KW-0256">Endoplasmic reticulum</keyword>
<feature type="transmembrane region" description="Helical" evidence="10">
    <location>
        <begin position="767"/>
        <end position="786"/>
    </location>
</feature>
<evidence type="ECO:0000259" key="11">
    <source>
        <dbReference type="Pfam" id="PF01545"/>
    </source>
</evidence>
<dbReference type="SUPFAM" id="SSF161111">
    <property type="entry name" value="Cation efflux protein transmembrane domain-like"/>
    <property type="match status" value="1"/>
</dbReference>
<evidence type="ECO:0000313" key="12">
    <source>
        <dbReference type="EMBL" id="KAF7509929.1"/>
    </source>
</evidence>
<dbReference type="GO" id="GO:0006882">
    <property type="term" value="P:intracellular zinc ion homeostasis"/>
    <property type="evidence" value="ECO:0007669"/>
    <property type="project" value="InterPro"/>
</dbReference>
<feature type="domain" description="Cation efflux protein transmembrane" evidence="11">
    <location>
        <begin position="557"/>
        <end position="793"/>
    </location>
</feature>
<feature type="transmembrane region" description="Helical" evidence="10">
    <location>
        <begin position="191"/>
        <end position="212"/>
    </location>
</feature>
<name>A0A8H7AM65_9EURO</name>
<feature type="region of interest" description="Disordered" evidence="9">
    <location>
        <begin position="15"/>
        <end position="71"/>
    </location>
</feature>
<dbReference type="InterPro" id="IPR045316">
    <property type="entry name" value="Msc2-like"/>
</dbReference>
<dbReference type="FunFam" id="1.20.1510.10:FF:000014">
    <property type="entry name" value="Cation efflux protein/ zinc transporter"/>
    <property type="match status" value="1"/>
</dbReference>
<dbReference type="InterPro" id="IPR002524">
    <property type="entry name" value="Cation_efflux"/>
</dbReference>
<dbReference type="GO" id="GO:1904257">
    <property type="term" value="P:zinc ion import into Golgi lumen"/>
    <property type="evidence" value="ECO:0007669"/>
    <property type="project" value="TreeGrafter"/>
</dbReference>
<keyword evidence="7 10" id="KW-0472">Membrane</keyword>
<evidence type="ECO:0000313" key="13">
    <source>
        <dbReference type="Proteomes" id="UP000606974"/>
    </source>
</evidence>
<feature type="transmembrane region" description="Helical" evidence="10">
    <location>
        <begin position="557"/>
        <end position="576"/>
    </location>
</feature>
<feature type="transmembrane region" description="Helical" evidence="10">
    <location>
        <begin position="456"/>
        <end position="477"/>
    </location>
</feature>
<feature type="compositionally biased region" description="Basic and acidic residues" evidence="9">
    <location>
        <begin position="60"/>
        <end position="71"/>
    </location>
</feature>
<comment type="subcellular location">
    <subcellularLocation>
        <location evidence="8">Endoplasmic reticulum membrane</location>
        <topology evidence="8">Multi-pass membrane protein</topology>
    </subcellularLocation>
    <subcellularLocation>
        <location evidence="1">Membrane</location>
        <topology evidence="1">Multi-pass membrane protein</topology>
    </subcellularLocation>
</comment>
<evidence type="ECO:0000256" key="1">
    <source>
        <dbReference type="ARBA" id="ARBA00004141"/>
    </source>
</evidence>
<dbReference type="GO" id="GO:0005794">
    <property type="term" value="C:Golgi apparatus"/>
    <property type="evidence" value="ECO:0007669"/>
    <property type="project" value="TreeGrafter"/>
</dbReference>
<dbReference type="PANTHER" id="PTHR45755:SF4">
    <property type="entry name" value="ZINC TRANSPORTER 7"/>
    <property type="match status" value="1"/>
</dbReference>
<feature type="transmembrane region" description="Helical" evidence="10">
    <location>
        <begin position="658"/>
        <end position="679"/>
    </location>
</feature>
<gene>
    <name evidence="12" type="ORF">GJ744_007243</name>
</gene>
<proteinExistence type="inferred from homology"/>
<feature type="transmembrane region" description="Helical" evidence="10">
    <location>
        <begin position="330"/>
        <end position="352"/>
    </location>
</feature>
<feature type="compositionally biased region" description="Low complexity" evidence="9">
    <location>
        <begin position="28"/>
        <end position="37"/>
    </location>
</feature>
<feature type="transmembrane region" description="Helical" evidence="10">
    <location>
        <begin position="627"/>
        <end position="646"/>
    </location>
</feature>
<feature type="transmembrane region" description="Helical" evidence="10">
    <location>
        <begin position="259"/>
        <end position="285"/>
    </location>
</feature>
<keyword evidence="4 10" id="KW-0812">Transmembrane</keyword>